<evidence type="ECO:0000256" key="3">
    <source>
        <dbReference type="ARBA" id="ARBA00022722"/>
    </source>
</evidence>
<keyword evidence="3 8" id="KW-0540">Nuclease</keyword>
<dbReference type="EMBL" id="QJTF01000008">
    <property type="protein sequence ID" value="PYE88263.1"/>
    <property type="molecule type" value="Genomic_DNA"/>
</dbReference>
<dbReference type="InterPro" id="IPR002716">
    <property type="entry name" value="PIN_dom"/>
</dbReference>
<dbReference type="SUPFAM" id="SSF88723">
    <property type="entry name" value="PIN domain-like"/>
    <property type="match status" value="1"/>
</dbReference>
<reference evidence="10 11" key="1">
    <citation type="submission" date="2018-06" db="EMBL/GenBank/DDBJ databases">
        <title>Genomic Encyclopedia of Type Strains, Phase III (KMG-III): the genomes of soil and plant-associated and newly described type strains.</title>
        <authorList>
            <person name="Whitman W."/>
        </authorList>
    </citation>
    <scope>NUCLEOTIDE SEQUENCE [LARGE SCALE GENOMIC DNA]</scope>
    <source>
        <strain evidence="10 11">ORS 1419</strain>
    </source>
</reference>
<dbReference type="InterPro" id="IPR029060">
    <property type="entry name" value="PIN-like_dom_sf"/>
</dbReference>
<dbReference type="HAMAP" id="MF_00265">
    <property type="entry name" value="VapC_Nob1"/>
    <property type="match status" value="1"/>
</dbReference>
<evidence type="ECO:0000256" key="6">
    <source>
        <dbReference type="ARBA" id="ARBA00022842"/>
    </source>
</evidence>
<evidence type="ECO:0000256" key="8">
    <source>
        <dbReference type="HAMAP-Rule" id="MF_00265"/>
    </source>
</evidence>
<dbReference type="PANTHER" id="PTHR33653:SF1">
    <property type="entry name" value="RIBONUCLEASE VAPC2"/>
    <property type="match status" value="1"/>
</dbReference>
<keyword evidence="4 8" id="KW-0479">Metal-binding</keyword>
<keyword evidence="11" id="KW-1185">Reference proteome</keyword>
<keyword evidence="5 8" id="KW-0378">Hydrolase</keyword>
<evidence type="ECO:0000256" key="1">
    <source>
        <dbReference type="ARBA" id="ARBA00001946"/>
    </source>
</evidence>
<dbReference type="Proteomes" id="UP000247454">
    <property type="component" value="Unassembled WGS sequence"/>
</dbReference>
<dbReference type="EC" id="3.1.-.-" evidence="8"/>
<keyword evidence="6 8" id="KW-0460">Magnesium</keyword>
<dbReference type="PANTHER" id="PTHR33653">
    <property type="entry name" value="RIBONUCLEASE VAPC2"/>
    <property type="match status" value="1"/>
</dbReference>
<dbReference type="Pfam" id="PF01850">
    <property type="entry name" value="PIN"/>
    <property type="match status" value="1"/>
</dbReference>
<evidence type="ECO:0000256" key="2">
    <source>
        <dbReference type="ARBA" id="ARBA00022649"/>
    </source>
</evidence>
<sequence length="139" mass="15366">MLRYMLDTNLCIRLLRDRPKGLRDRFNENADGLCISTIVLSELLYGAEKSADVAKHRSSVENFAGRLAVLPFDEAAAAHAANIRAVLERKGRMIGGYDLLIAGHARSAGLAVITGNLREFMRVDGLIAEDWLPETPYSH</sequence>
<feature type="domain" description="PIN" evidence="9">
    <location>
        <begin position="4"/>
        <end position="125"/>
    </location>
</feature>
<dbReference type="Gene3D" id="3.40.50.1010">
    <property type="entry name" value="5'-nuclease"/>
    <property type="match status" value="1"/>
</dbReference>
<dbReference type="GO" id="GO:0004519">
    <property type="term" value="F:endonuclease activity"/>
    <property type="evidence" value="ECO:0007669"/>
    <property type="project" value="UniProtKB-KW"/>
</dbReference>
<gene>
    <name evidence="8" type="primary">vapC</name>
    <name evidence="10" type="ORF">C7477_108134</name>
</gene>
<dbReference type="RefSeq" id="WP_110751260.1">
    <property type="nucleotide sequence ID" value="NZ_QJTF01000008.1"/>
</dbReference>
<dbReference type="GO" id="GO:0090729">
    <property type="term" value="F:toxin activity"/>
    <property type="evidence" value="ECO:0007669"/>
    <property type="project" value="UniProtKB-KW"/>
</dbReference>
<accession>A0A318T790</accession>
<dbReference type="InterPro" id="IPR022907">
    <property type="entry name" value="VapC_family"/>
</dbReference>
<feature type="binding site" evidence="8">
    <location>
        <position position="7"/>
    </location>
    <ligand>
        <name>Mg(2+)</name>
        <dbReference type="ChEBI" id="CHEBI:18420"/>
    </ligand>
</feature>
<comment type="caution">
    <text evidence="10">The sequence shown here is derived from an EMBL/GenBank/DDBJ whole genome shotgun (WGS) entry which is preliminary data.</text>
</comment>
<evidence type="ECO:0000313" key="11">
    <source>
        <dbReference type="Proteomes" id="UP000247454"/>
    </source>
</evidence>
<keyword evidence="2 8" id="KW-1277">Toxin-antitoxin system</keyword>
<evidence type="ECO:0000256" key="4">
    <source>
        <dbReference type="ARBA" id="ARBA00022723"/>
    </source>
</evidence>
<evidence type="ECO:0000256" key="7">
    <source>
        <dbReference type="ARBA" id="ARBA00038093"/>
    </source>
</evidence>
<feature type="binding site" evidence="8">
    <location>
        <position position="98"/>
    </location>
    <ligand>
        <name>Mg(2+)</name>
        <dbReference type="ChEBI" id="CHEBI:18420"/>
    </ligand>
</feature>
<keyword evidence="10" id="KW-0255">Endonuclease</keyword>
<dbReference type="NCBIfam" id="NF010285">
    <property type="entry name" value="PRK13725.1"/>
    <property type="match status" value="1"/>
</dbReference>
<comment type="similarity">
    <text evidence="7 8">Belongs to the PINc/VapC protein family.</text>
</comment>
<comment type="function">
    <text evidence="8">Toxic component of a toxin-antitoxin (TA) system. An RNase.</text>
</comment>
<dbReference type="OrthoDB" id="9796690at2"/>
<keyword evidence="8" id="KW-0800">Toxin</keyword>
<protein>
    <recommendedName>
        <fullName evidence="8">Ribonuclease VapC</fullName>
        <shortName evidence="8">RNase VapC</shortName>
        <ecNumber evidence="8">3.1.-.-</ecNumber>
    </recommendedName>
    <alternativeName>
        <fullName evidence="8">Toxin VapC</fullName>
    </alternativeName>
</protein>
<dbReference type="GO" id="GO:0016787">
    <property type="term" value="F:hydrolase activity"/>
    <property type="evidence" value="ECO:0007669"/>
    <property type="project" value="UniProtKB-KW"/>
</dbReference>
<organism evidence="10 11">
    <name type="scientific">Phyllobacterium leguminum</name>
    <dbReference type="NCBI Taxonomy" id="314237"/>
    <lineage>
        <taxon>Bacteria</taxon>
        <taxon>Pseudomonadati</taxon>
        <taxon>Pseudomonadota</taxon>
        <taxon>Alphaproteobacteria</taxon>
        <taxon>Hyphomicrobiales</taxon>
        <taxon>Phyllobacteriaceae</taxon>
        <taxon>Phyllobacterium</taxon>
    </lineage>
</organism>
<evidence type="ECO:0000259" key="9">
    <source>
        <dbReference type="Pfam" id="PF01850"/>
    </source>
</evidence>
<dbReference type="GO" id="GO:0000287">
    <property type="term" value="F:magnesium ion binding"/>
    <property type="evidence" value="ECO:0007669"/>
    <property type="project" value="UniProtKB-UniRule"/>
</dbReference>
<dbReference type="InterPro" id="IPR050556">
    <property type="entry name" value="Type_II_TA_system_RNase"/>
</dbReference>
<proteinExistence type="inferred from homology"/>
<dbReference type="GO" id="GO:0004540">
    <property type="term" value="F:RNA nuclease activity"/>
    <property type="evidence" value="ECO:0007669"/>
    <property type="project" value="InterPro"/>
</dbReference>
<evidence type="ECO:0000313" key="10">
    <source>
        <dbReference type="EMBL" id="PYE88263.1"/>
    </source>
</evidence>
<comment type="cofactor">
    <cofactor evidence="1 8">
        <name>Mg(2+)</name>
        <dbReference type="ChEBI" id="CHEBI:18420"/>
    </cofactor>
</comment>
<name>A0A318T790_9HYPH</name>
<dbReference type="AlphaFoldDB" id="A0A318T790"/>
<evidence type="ECO:0000256" key="5">
    <source>
        <dbReference type="ARBA" id="ARBA00022801"/>
    </source>
</evidence>